<dbReference type="InterPro" id="IPR002942">
    <property type="entry name" value="S4_RNA-bd"/>
</dbReference>
<dbReference type="SUPFAM" id="SSF55174">
    <property type="entry name" value="Alpha-L RNA-binding motif"/>
    <property type="match status" value="1"/>
</dbReference>
<dbReference type="Pfam" id="PF00849">
    <property type="entry name" value="PseudoU_synth_2"/>
    <property type="match status" value="1"/>
</dbReference>
<proteinExistence type="inferred from homology"/>
<dbReference type="GO" id="GO:0016853">
    <property type="term" value="F:isomerase activity"/>
    <property type="evidence" value="ECO:0007669"/>
    <property type="project" value="UniProtKB-KW"/>
</dbReference>
<dbReference type="PROSITE" id="PS01129">
    <property type="entry name" value="PSI_RLU"/>
    <property type="match status" value="1"/>
</dbReference>
<dbReference type="Gene3D" id="3.10.290.10">
    <property type="entry name" value="RNA-binding S4 domain"/>
    <property type="match status" value="1"/>
</dbReference>
<keyword evidence="4" id="KW-0694">RNA-binding</keyword>
<dbReference type="InterPro" id="IPR036986">
    <property type="entry name" value="S4_RNA-bd_sf"/>
</dbReference>
<evidence type="ECO:0000256" key="4">
    <source>
        <dbReference type="PROSITE-ProRule" id="PRU00182"/>
    </source>
</evidence>
<dbReference type="InterPro" id="IPR050188">
    <property type="entry name" value="RluA_PseudoU_synthase"/>
</dbReference>
<comment type="catalytic activity">
    <reaction evidence="1 5">
        <text>a uridine in RNA = a pseudouridine in RNA</text>
        <dbReference type="Rhea" id="RHEA:48348"/>
        <dbReference type="Rhea" id="RHEA-COMP:12068"/>
        <dbReference type="Rhea" id="RHEA-COMP:12069"/>
        <dbReference type="ChEBI" id="CHEBI:65314"/>
        <dbReference type="ChEBI" id="CHEBI:65315"/>
    </reaction>
</comment>
<name>A0ABU3Z9I2_9FIRM</name>
<dbReference type="InterPro" id="IPR006225">
    <property type="entry name" value="PsdUridine_synth_RluC/D"/>
</dbReference>
<dbReference type="PANTHER" id="PTHR21600">
    <property type="entry name" value="MITOCHONDRIAL RNA PSEUDOURIDINE SYNTHASE"/>
    <property type="match status" value="1"/>
</dbReference>
<feature type="domain" description="RNA-binding S4" evidence="6">
    <location>
        <begin position="13"/>
        <end position="76"/>
    </location>
</feature>
<evidence type="ECO:0000256" key="3">
    <source>
        <dbReference type="ARBA" id="ARBA00023235"/>
    </source>
</evidence>
<sequence length="306" mass="34559">MEQFIVAPEQEGMRLDVYLTERIEGSRSFIQSLIKDGHVQVGEKQGKANMRLTPGFEISVEIPEPHSVEILPEDIPLDYLYEDSHIVIVNKPRGMVVHPALGNYSGTLVNALLFHCKDLSGINGEIRPGIVHRLDKDTSGVMMAAKDDQAHVGLAEQVKEHSAKRTYWAIVQGNIVEEKGTINAPIGRHPKDRMKMAVVFENSKEAITHFTVLERYGSHTLVECVLETGRTHQIRVHFAHIGHPVVNDPFYGYRKMDFPINGQALHSKTLDIKHPITGESMHFEAPVPQDFQDCMEYAKNYHLIKK</sequence>
<evidence type="ECO:0000256" key="1">
    <source>
        <dbReference type="ARBA" id="ARBA00000073"/>
    </source>
</evidence>
<evidence type="ECO:0000256" key="5">
    <source>
        <dbReference type="RuleBase" id="RU362028"/>
    </source>
</evidence>
<comment type="function">
    <text evidence="5">Responsible for synthesis of pseudouridine from uracil.</text>
</comment>
<dbReference type="SUPFAM" id="SSF55120">
    <property type="entry name" value="Pseudouridine synthase"/>
    <property type="match status" value="1"/>
</dbReference>
<dbReference type="RefSeq" id="WP_295188278.1">
    <property type="nucleotide sequence ID" value="NZ_JAWJZA010000006.1"/>
</dbReference>
<organism evidence="7 8">
    <name type="scientific">Veillonella absiana</name>
    <dbReference type="NCBI Taxonomy" id="3079305"/>
    <lineage>
        <taxon>Bacteria</taxon>
        <taxon>Bacillati</taxon>
        <taxon>Bacillota</taxon>
        <taxon>Negativicutes</taxon>
        <taxon>Veillonellales</taxon>
        <taxon>Veillonellaceae</taxon>
        <taxon>Veillonella</taxon>
    </lineage>
</organism>
<comment type="similarity">
    <text evidence="2 5">Belongs to the pseudouridine synthase RluA family.</text>
</comment>
<keyword evidence="3 5" id="KW-0413">Isomerase</keyword>
<gene>
    <name evidence="7" type="ORF">RVY80_06940</name>
</gene>
<accession>A0ABU3Z9I2</accession>
<dbReference type="EC" id="5.4.99.-" evidence="5"/>
<dbReference type="Pfam" id="PF01479">
    <property type="entry name" value="S4"/>
    <property type="match status" value="1"/>
</dbReference>
<dbReference type="Gene3D" id="3.30.2350.10">
    <property type="entry name" value="Pseudouridine synthase"/>
    <property type="match status" value="1"/>
</dbReference>
<dbReference type="InterPro" id="IPR006224">
    <property type="entry name" value="PsdUridine_synth_RluA-like_CS"/>
</dbReference>
<dbReference type="SMART" id="SM00363">
    <property type="entry name" value="S4"/>
    <property type="match status" value="1"/>
</dbReference>
<dbReference type="PANTHER" id="PTHR21600:SF44">
    <property type="entry name" value="RIBOSOMAL LARGE SUBUNIT PSEUDOURIDINE SYNTHASE D"/>
    <property type="match status" value="1"/>
</dbReference>
<dbReference type="NCBIfam" id="TIGR00005">
    <property type="entry name" value="rluA_subfam"/>
    <property type="match status" value="1"/>
</dbReference>
<dbReference type="CDD" id="cd00165">
    <property type="entry name" value="S4"/>
    <property type="match status" value="1"/>
</dbReference>
<evidence type="ECO:0000313" key="8">
    <source>
        <dbReference type="Proteomes" id="UP001272515"/>
    </source>
</evidence>
<dbReference type="EMBL" id="JAWJZB010000007">
    <property type="protein sequence ID" value="MDV5088575.1"/>
    <property type="molecule type" value="Genomic_DNA"/>
</dbReference>
<dbReference type="PROSITE" id="PS50889">
    <property type="entry name" value="S4"/>
    <property type="match status" value="1"/>
</dbReference>
<dbReference type="Proteomes" id="UP001272515">
    <property type="component" value="Unassembled WGS sequence"/>
</dbReference>
<comment type="caution">
    <text evidence="7">The sequence shown here is derived from an EMBL/GenBank/DDBJ whole genome shotgun (WGS) entry which is preliminary data.</text>
</comment>
<protein>
    <recommendedName>
        <fullName evidence="5">Pseudouridine synthase</fullName>
        <ecNumber evidence="5">5.4.99.-</ecNumber>
    </recommendedName>
</protein>
<evidence type="ECO:0000256" key="2">
    <source>
        <dbReference type="ARBA" id="ARBA00010876"/>
    </source>
</evidence>
<dbReference type="CDD" id="cd02869">
    <property type="entry name" value="PseudoU_synth_RluA_like"/>
    <property type="match status" value="1"/>
</dbReference>
<dbReference type="InterPro" id="IPR020103">
    <property type="entry name" value="PsdUridine_synth_cat_dom_sf"/>
</dbReference>
<evidence type="ECO:0000313" key="7">
    <source>
        <dbReference type="EMBL" id="MDV5088575.1"/>
    </source>
</evidence>
<evidence type="ECO:0000259" key="6">
    <source>
        <dbReference type="SMART" id="SM00363"/>
    </source>
</evidence>
<reference evidence="7 8" key="1">
    <citation type="submission" date="2023-10" db="EMBL/GenBank/DDBJ databases">
        <title>Veillonella sp. nov., isolated from a pig farm feces dump.</title>
        <authorList>
            <person name="Chang Y.-H."/>
        </authorList>
    </citation>
    <scope>NUCLEOTIDE SEQUENCE [LARGE SCALE GENOMIC DNA]</scope>
    <source>
        <strain evidence="7 8">YH-vei2233</strain>
    </source>
</reference>
<keyword evidence="8" id="KW-1185">Reference proteome</keyword>
<dbReference type="InterPro" id="IPR006145">
    <property type="entry name" value="PsdUridine_synth_RsuA/RluA"/>
</dbReference>